<sequence>MATRSRTASCAQSPFDQGYMEPTLPPTTSVKHGKVSLERVTRLLLGLLDQVERLEREIAKIKEAGIKTQTNIENISQTVDVVKDGLRSLQSHGPQTPEGPQARQWKKRHAPYQKPSLLDWLVGSPSGQKHQGPPRSGPANPKKSCSPASPISPTSPRLQSPIGAPAPLPPAPAAHYPAPRQG</sequence>
<protein>
    <submittedName>
        <fullName evidence="3">Uncharacterized protein</fullName>
    </submittedName>
</protein>
<keyword evidence="1" id="KW-0175">Coiled coil</keyword>
<feature type="compositionally biased region" description="Low complexity" evidence="2">
    <location>
        <begin position="173"/>
        <end position="182"/>
    </location>
</feature>
<dbReference type="Proteomes" id="UP000614334">
    <property type="component" value="Unassembled WGS sequence"/>
</dbReference>
<feature type="compositionally biased region" description="Polar residues" evidence="2">
    <location>
        <begin position="1"/>
        <end position="15"/>
    </location>
</feature>
<reference evidence="3" key="1">
    <citation type="submission" date="2020-09" db="EMBL/GenBank/DDBJ databases">
        <title>Comparative genome analyses of four rice-infecting Rhizoctonia solani isolates reveal extensive enrichment of homogalacturonan modification genes.</title>
        <authorList>
            <person name="Lee D.-Y."/>
            <person name="Jeon J."/>
            <person name="Kim K.-T."/>
            <person name="Cheong K."/>
            <person name="Song H."/>
            <person name="Choi G."/>
            <person name="Ko J."/>
            <person name="Opiyo S.O."/>
            <person name="Zuo S."/>
            <person name="Madhav S."/>
            <person name="Lee Y.-H."/>
            <person name="Wang G.-L."/>
        </authorList>
    </citation>
    <scope>NUCLEOTIDE SEQUENCE</scope>
    <source>
        <strain evidence="3">AG1-IA B2</strain>
    </source>
</reference>
<dbReference type="AlphaFoldDB" id="A0A8H7IB67"/>
<organism evidence="3 4">
    <name type="scientific">Rhizoctonia solani</name>
    <dbReference type="NCBI Taxonomy" id="456999"/>
    <lineage>
        <taxon>Eukaryota</taxon>
        <taxon>Fungi</taxon>
        <taxon>Dikarya</taxon>
        <taxon>Basidiomycota</taxon>
        <taxon>Agaricomycotina</taxon>
        <taxon>Agaricomycetes</taxon>
        <taxon>Cantharellales</taxon>
        <taxon>Ceratobasidiaceae</taxon>
        <taxon>Rhizoctonia</taxon>
    </lineage>
</organism>
<evidence type="ECO:0000313" key="4">
    <source>
        <dbReference type="Proteomes" id="UP000614334"/>
    </source>
</evidence>
<proteinExistence type="predicted"/>
<name>A0A8H7IB67_9AGAM</name>
<evidence type="ECO:0000256" key="2">
    <source>
        <dbReference type="SAM" id="MobiDB-lite"/>
    </source>
</evidence>
<feature type="coiled-coil region" evidence="1">
    <location>
        <begin position="37"/>
        <end position="71"/>
    </location>
</feature>
<feature type="compositionally biased region" description="Polar residues" evidence="2">
    <location>
        <begin position="146"/>
        <end position="158"/>
    </location>
</feature>
<evidence type="ECO:0000256" key="1">
    <source>
        <dbReference type="SAM" id="Coils"/>
    </source>
</evidence>
<accession>A0A8H7IB67</accession>
<evidence type="ECO:0000313" key="3">
    <source>
        <dbReference type="EMBL" id="KAF8754947.1"/>
    </source>
</evidence>
<feature type="region of interest" description="Disordered" evidence="2">
    <location>
        <begin position="1"/>
        <end position="27"/>
    </location>
</feature>
<dbReference type="EMBL" id="JACYCF010000009">
    <property type="protein sequence ID" value="KAF8754947.1"/>
    <property type="molecule type" value="Genomic_DNA"/>
</dbReference>
<feature type="region of interest" description="Disordered" evidence="2">
    <location>
        <begin position="86"/>
        <end position="182"/>
    </location>
</feature>
<gene>
    <name evidence="3" type="ORF">RHS01_05437</name>
</gene>
<comment type="caution">
    <text evidence="3">The sequence shown here is derived from an EMBL/GenBank/DDBJ whole genome shotgun (WGS) entry which is preliminary data.</text>
</comment>